<accession>A0A645FYJ0</accession>
<proteinExistence type="predicted"/>
<evidence type="ECO:0000313" key="1">
    <source>
        <dbReference type="EMBL" id="MPN16954.1"/>
    </source>
</evidence>
<sequence length="92" mass="10140">MCLCCGQDRIVGERHRGYRTATQAFLGHEAHAQLASLPRVEAARLDAEDLYRELLRQYLLARDGAQQLLLAVTGDAGNADDLARVHIQVNVA</sequence>
<name>A0A645FYJ0_9ZZZZ</name>
<gene>
    <name evidence="1" type="ORF">SDC9_164303</name>
</gene>
<protein>
    <submittedName>
        <fullName evidence="1">Uncharacterized protein</fullName>
    </submittedName>
</protein>
<reference evidence="1" key="1">
    <citation type="submission" date="2019-08" db="EMBL/GenBank/DDBJ databases">
        <authorList>
            <person name="Kucharzyk K."/>
            <person name="Murdoch R.W."/>
            <person name="Higgins S."/>
            <person name="Loffler F."/>
        </authorList>
    </citation>
    <scope>NUCLEOTIDE SEQUENCE</scope>
</reference>
<dbReference type="EMBL" id="VSSQ01063972">
    <property type="protein sequence ID" value="MPN16954.1"/>
    <property type="molecule type" value="Genomic_DNA"/>
</dbReference>
<organism evidence="1">
    <name type="scientific">bioreactor metagenome</name>
    <dbReference type="NCBI Taxonomy" id="1076179"/>
    <lineage>
        <taxon>unclassified sequences</taxon>
        <taxon>metagenomes</taxon>
        <taxon>ecological metagenomes</taxon>
    </lineage>
</organism>
<comment type="caution">
    <text evidence="1">The sequence shown here is derived from an EMBL/GenBank/DDBJ whole genome shotgun (WGS) entry which is preliminary data.</text>
</comment>
<dbReference type="AlphaFoldDB" id="A0A645FYJ0"/>